<dbReference type="GO" id="GO:0006006">
    <property type="term" value="P:glucose metabolic process"/>
    <property type="evidence" value="ECO:0007669"/>
    <property type="project" value="UniProtKB-KW"/>
</dbReference>
<comment type="similarity">
    <text evidence="1">Belongs to the cycloisomerase 2 family.</text>
</comment>
<dbReference type="Proteomes" id="UP000029646">
    <property type="component" value="Unassembled WGS sequence"/>
</dbReference>
<protein>
    <submittedName>
        <fullName evidence="3">6-phosphogluconolactonase</fullName>
        <ecNumber evidence="3">3.1.1.31</ecNumber>
    </submittedName>
</protein>
<dbReference type="InterPro" id="IPR011048">
    <property type="entry name" value="Haem_d1_sf"/>
</dbReference>
<keyword evidence="2" id="KW-0119">Carbohydrate metabolism</keyword>
<organism evidence="3 4">
    <name type="scientific">Jejuia pallidilutea</name>
    <dbReference type="NCBI Taxonomy" id="504487"/>
    <lineage>
        <taxon>Bacteria</taxon>
        <taxon>Pseudomonadati</taxon>
        <taxon>Bacteroidota</taxon>
        <taxon>Flavobacteriia</taxon>
        <taxon>Flavobacteriales</taxon>
        <taxon>Flavobacteriaceae</taxon>
        <taxon>Jejuia</taxon>
    </lineage>
</organism>
<keyword evidence="2" id="KW-0313">Glucose metabolism</keyword>
<dbReference type="GO" id="GO:0005829">
    <property type="term" value="C:cytosol"/>
    <property type="evidence" value="ECO:0007669"/>
    <property type="project" value="TreeGrafter"/>
</dbReference>
<evidence type="ECO:0000256" key="2">
    <source>
        <dbReference type="ARBA" id="ARBA00022526"/>
    </source>
</evidence>
<dbReference type="PANTHER" id="PTHR30344">
    <property type="entry name" value="6-PHOSPHOGLUCONOLACTONASE-RELATED"/>
    <property type="match status" value="1"/>
</dbReference>
<dbReference type="Gene3D" id="2.130.10.10">
    <property type="entry name" value="YVTN repeat-like/Quinoprotein amine dehydrogenase"/>
    <property type="match status" value="1"/>
</dbReference>
<proteinExistence type="inferred from homology"/>
<evidence type="ECO:0000313" key="4">
    <source>
        <dbReference type="Proteomes" id="UP000029646"/>
    </source>
</evidence>
<gene>
    <name evidence="3" type="ORF">JCM19302_3250</name>
</gene>
<keyword evidence="3" id="KW-0378">Hydrolase</keyword>
<dbReference type="Pfam" id="PF10282">
    <property type="entry name" value="Lactonase"/>
    <property type="match status" value="1"/>
</dbReference>
<evidence type="ECO:0000256" key="1">
    <source>
        <dbReference type="ARBA" id="ARBA00005564"/>
    </source>
</evidence>
<accession>A0A090W730</accession>
<dbReference type="PANTHER" id="PTHR30344:SF1">
    <property type="entry name" value="6-PHOSPHOGLUCONOLACTONASE"/>
    <property type="match status" value="1"/>
</dbReference>
<sequence length="359" mass="40133">MKPKHFILLVIPIVFLNCKSPNIALYVGTYTKGDSEGIYRLDFNTKTGILSNLQLSVATDNPSFLTYSPDRTYMYSTNGTGNGFLSSYKVNNDGSLTILNRVSSEGKGPCHISINNKGTKIAISNYGGGTVSIYPIHTDGSLKEASQVFNHNTNNETSHVHSAQFFKDDLFVADLGRNAIYQYVLNNDAYKLKHEAIVKTTGNPGPRHFALTKDVNYIYVINEYGASITSIKRTENGFELIDEDNTLEPTFKGFNKCADIHLSKDERFLYGSNRGENTIAVFKRDITTGNIERIQNISVHGDWPRNFTIDPTGKFLLVANRNTQNIAVFSIDNTSGKLSFLHDVKVPEPCVYYFKFVIK</sequence>
<dbReference type="GO" id="GO:0017057">
    <property type="term" value="F:6-phosphogluconolactonase activity"/>
    <property type="evidence" value="ECO:0007669"/>
    <property type="project" value="UniProtKB-EC"/>
</dbReference>
<dbReference type="InterPro" id="IPR015943">
    <property type="entry name" value="WD40/YVTN_repeat-like_dom_sf"/>
</dbReference>
<dbReference type="SUPFAM" id="SSF51004">
    <property type="entry name" value="C-terminal (heme d1) domain of cytochrome cd1-nitrite reductase"/>
    <property type="match status" value="1"/>
</dbReference>
<dbReference type="AlphaFoldDB" id="A0A090W730"/>
<comment type="caution">
    <text evidence="3">The sequence shown here is derived from an EMBL/GenBank/DDBJ whole genome shotgun (WGS) entry which is preliminary data.</text>
</comment>
<evidence type="ECO:0000313" key="3">
    <source>
        <dbReference type="EMBL" id="GAL72756.1"/>
    </source>
</evidence>
<dbReference type="InterPro" id="IPR050282">
    <property type="entry name" value="Cycloisomerase_2"/>
</dbReference>
<dbReference type="EC" id="3.1.1.31" evidence="3"/>
<reference evidence="3 4" key="1">
    <citation type="journal article" date="2014" name="Genome Announc.">
        <title>Draft Genome Sequence of Marine Flavobacterium Jejuia pallidilutea Strain 11shimoA1 and Pigmentation Mutants.</title>
        <authorList>
            <person name="Takatani N."/>
            <person name="Nakanishi M."/>
            <person name="Meirelles P."/>
            <person name="Mino S."/>
            <person name="Suda W."/>
            <person name="Oshima K."/>
            <person name="Hattori M."/>
            <person name="Ohkuma M."/>
            <person name="Hosokawa M."/>
            <person name="Miyashita K."/>
            <person name="Thompson F.L."/>
            <person name="Niwa A."/>
            <person name="Sawabe T."/>
            <person name="Sawabe T."/>
        </authorList>
    </citation>
    <scope>NUCLEOTIDE SEQUENCE [LARGE SCALE GENOMIC DNA]</scope>
    <source>
        <strain evidence="4">JCM19302</strain>
    </source>
</reference>
<dbReference type="RefSeq" id="WP_042249409.1">
    <property type="nucleotide sequence ID" value="NZ_BBNS01000030.1"/>
</dbReference>
<dbReference type="InterPro" id="IPR019405">
    <property type="entry name" value="Lactonase_7-beta_prop"/>
</dbReference>
<name>A0A090W730_9FLAO</name>
<dbReference type="EMBL" id="BBNS01000030">
    <property type="protein sequence ID" value="GAL72756.1"/>
    <property type="molecule type" value="Genomic_DNA"/>
</dbReference>